<proteinExistence type="predicted"/>
<organism evidence="4 5">
    <name type="scientific">Kitasatospora acidiphila</name>
    <dbReference type="NCBI Taxonomy" id="2567942"/>
    <lineage>
        <taxon>Bacteria</taxon>
        <taxon>Bacillati</taxon>
        <taxon>Actinomycetota</taxon>
        <taxon>Actinomycetes</taxon>
        <taxon>Kitasatosporales</taxon>
        <taxon>Streptomycetaceae</taxon>
        <taxon>Kitasatospora</taxon>
    </lineage>
</organism>
<sequence>MLRYLRPAAVSAAVLVLLVANDASAHRLPAALAGAMAGPAATSASKHRVTVLADPGRARLTIAPHTVFTGSGFDACSAPPLGAMRVWRGASPYGAVGIYTSGSQRACAQPELTREWVREARALGWRLMPTHVGRQAPCADRPDKPDRIDPDNAAAQGQEEAAEAVHGARVLGLGPGTPIYLDIEAYQPGDADCAKAVIDFAEGWTQALHLAGYFSGFYSSVDSGITDLADAARAGAAPLPDAVWYARWDNRSSTDGSGALDADQWPEHRRAHQLTGSKAQTWGGVELDVDTDQLDTLVAR</sequence>
<dbReference type="AlphaFoldDB" id="A0A540W649"/>
<dbReference type="RefSeq" id="WP_141635076.1">
    <property type="nucleotide sequence ID" value="NZ_VIGB01000003.1"/>
</dbReference>
<gene>
    <name evidence="4" type="ORF">E6W39_22585</name>
</gene>
<evidence type="ECO:0000313" key="4">
    <source>
        <dbReference type="EMBL" id="TQF04505.1"/>
    </source>
</evidence>
<dbReference type="Pfam" id="PF08924">
    <property type="entry name" value="Rv2525c_GlyHyd-like"/>
    <property type="match status" value="1"/>
</dbReference>
<dbReference type="OrthoDB" id="5171321at2"/>
<keyword evidence="5" id="KW-1185">Reference proteome</keyword>
<dbReference type="EMBL" id="VIGB01000003">
    <property type="protein sequence ID" value="TQF04505.1"/>
    <property type="molecule type" value="Genomic_DNA"/>
</dbReference>
<dbReference type="SUPFAM" id="SSF51445">
    <property type="entry name" value="(Trans)glycosidases"/>
    <property type="match status" value="1"/>
</dbReference>
<comment type="caution">
    <text evidence="4">The sequence shown here is derived from an EMBL/GenBank/DDBJ whole genome shotgun (WGS) entry which is preliminary data.</text>
</comment>
<keyword evidence="2" id="KW-0732">Signal</keyword>
<feature type="signal peptide" evidence="2">
    <location>
        <begin position="1"/>
        <end position="25"/>
    </location>
</feature>
<dbReference type="InterPro" id="IPR017853">
    <property type="entry name" value="GH"/>
</dbReference>
<feature type="region of interest" description="Disordered" evidence="1">
    <location>
        <begin position="256"/>
        <end position="276"/>
    </location>
</feature>
<evidence type="ECO:0000259" key="3">
    <source>
        <dbReference type="Pfam" id="PF08924"/>
    </source>
</evidence>
<evidence type="ECO:0000256" key="1">
    <source>
        <dbReference type="SAM" id="MobiDB-lite"/>
    </source>
</evidence>
<feature type="chain" id="PRO_5022050084" evidence="2">
    <location>
        <begin position="26"/>
        <end position="300"/>
    </location>
</feature>
<protein>
    <submittedName>
        <fullName evidence="4">DUF1906 domain-containing protein</fullName>
    </submittedName>
</protein>
<feature type="domain" description="Rv2525c-like glycoside hydrolase-like" evidence="3">
    <location>
        <begin position="87"/>
        <end position="293"/>
    </location>
</feature>
<reference evidence="4 5" key="1">
    <citation type="submission" date="2019-06" db="EMBL/GenBank/DDBJ databases">
        <title>Description of Kitasatospora acidophila sp. nov. isolated from pine grove soil, and reclassification of Streptomyces novaecaesareae to Kitasatospora novaeceasareae comb. nov.</title>
        <authorList>
            <person name="Kim M.J."/>
        </authorList>
    </citation>
    <scope>NUCLEOTIDE SEQUENCE [LARGE SCALE GENOMIC DNA]</scope>
    <source>
        <strain evidence="4 5">MMS16-CNU292</strain>
    </source>
</reference>
<dbReference type="InterPro" id="IPR015020">
    <property type="entry name" value="Rv2525c-like_Glyco_Hydro-like"/>
</dbReference>
<dbReference type="Proteomes" id="UP000319103">
    <property type="component" value="Unassembled WGS sequence"/>
</dbReference>
<accession>A0A540W649</accession>
<dbReference type="Gene3D" id="3.20.20.80">
    <property type="entry name" value="Glycosidases"/>
    <property type="match status" value="1"/>
</dbReference>
<name>A0A540W649_9ACTN</name>
<evidence type="ECO:0000313" key="5">
    <source>
        <dbReference type="Proteomes" id="UP000319103"/>
    </source>
</evidence>
<evidence type="ECO:0000256" key="2">
    <source>
        <dbReference type="SAM" id="SignalP"/>
    </source>
</evidence>